<proteinExistence type="inferred from homology"/>
<organism evidence="4 5">
    <name type="scientific">Elysia marginata</name>
    <dbReference type="NCBI Taxonomy" id="1093978"/>
    <lineage>
        <taxon>Eukaryota</taxon>
        <taxon>Metazoa</taxon>
        <taxon>Spiralia</taxon>
        <taxon>Lophotrochozoa</taxon>
        <taxon>Mollusca</taxon>
        <taxon>Gastropoda</taxon>
        <taxon>Heterobranchia</taxon>
        <taxon>Euthyneura</taxon>
        <taxon>Panpulmonata</taxon>
        <taxon>Sacoglossa</taxon>
        <taxon>Placobranchoidea</taxon>
        <taxon>Plakobranchidae</taxon>
        <taxon>Elysia</taxon>
    </lineage>
</organism>
<dbReference type="EMBL" id="BMAT01010514">
    <property type="protein sequence ID" value="GFS27417.1"/>
    <property type="molecule type" value="Genomic_DNA"/>
</dbReference>
<evidence type="ECO:0000313" key="5">
    <source>
        <dbReference type="Proteomes" id="UP000762676"/>
    </source>
</evidence>
<dbReference type="GO" id="GO:0005829">
    <property type="term" value="C:cytosol"/>
    <property type="evidence" value="ECO:0007669"/>
    <property type="project" value="TreeGrafter"/>
</dbReference>
<dbReference type="Gene3D" id="1.25.40.10">
    <property type="entry name" value="Tetratricopeptide repeat domain"/>
    <property type="match status" value="2"/>
</dbReference>
<dbReference type="GO" id="GO:0051607">
    <property type="term" value="P:defense response to virus"/>
    <property type="evidence" value="ECO:0007669"/>
    <property type="project" value="TreeGrafter"/>
</dbReference>
<keyword evidence="1" id="KW-0677">Repeat</keyword>
<evidence type="ECO:0000256" key="3">
    <source>
        <dbReference type="ARBA" id="ARBA00038336"/>
    </source>
</evidence>
<sequence>MASKTDEEKFAGDSIWRELSKVPAVFTLNVSKSVSFGKMKTMKNILLEEIATLEKIPVKHEQDDEELVQALDLLTWLEYKIGSKQKALEMNTKALALTNKQAAFSLGNCAHLMWCEGKIEQVRTCLDSLLRLKESDSSEENLAVVKAHQAYCYFRLGGRENLSSAKTLLAEALNINSSSYLWIWQAGVVSRRFPISDIENEQTNLRMEMENKAKDLFQRVATQSPNPRLRAFACSDLASLANARKEEPQTVKGLCDEALISYGIHPYVVLNCCKSLITTDLSRALKLLEEASTVCPNSSILRLLGKCYCHMAKRERKNPFLLEDYYNAAEASYRHAVDLGPLNLGARFDLANMLQLRSEYRKAMLEFNKLIFTGISFHETHFAPILMKAYEQAAQCQLRLCEDAGYVASLSNHVTISSLKNNAEIMLMKAMEICLNILSSEERKRYLNQPFESLLVLSGRKDTPAILHLLSRVHCLVKEKGRSLEILNQLLIYCSSDPQVIAVALKNYFDSGSCEEAYALLQMSSARFGADIFDEDLCRKVALHAAWARLLQISTGAAGIFKAQFDRYRQQNHYLREEHSAGHQALSCETDVSADKELLDVLILFDDSRDESKGESNLSNICGKLQQAMSKIFGLNVSYNVQGCCAGRSQVDVQLEEMKRAELVMVVIDKEPINEYFESLLHFLPSLMEQREDNPTPAQVLMVFTETGVKVPSQVSNFHAAPMIIKPLMASIGSFEQKCDQTEPGASRGDNTRIDDDVKKCVEDIMAFFCCLISTSWPMP</sequence>
<evidence type="ECO:0000256" key="2">
    <source>
        <dbReference type="ARBA" id="ARBA00022803"/>
    </source>
</evidence>
<accession>A0AAV4K2K1</accession>
<dbReference type="Proteomes" id="UP000762676">
    <property type="component" value="Unassembled WGS sequence"/>
</dbReference>
<dbReference type="AlphaFoldDB" id="A0AAV4K2K1"/>
<name>A0AAV4K2K1_9GAST</name>
<dbReference type="PANTHER" id="PTHR10271">
    <property type="entry name" value="INTERFERON-INDUCED PROTEIN WITH TETRATRICOPEPTIDE REPEATS"/>
    <property type="match status" value="1"/>
</dbReference>
<dbReference type="PANTHER" id="PTHR10271:SF0">
    <property type="entry name" value="INTERFERON-INDUCED PROTEIN WITH TETRATRICOPEPTIDE REPEATS 5"/>
    <property type="match status" value="1"/>
</dbReference>
<reference evidence="4 5" key="1">
    <citation type="journal article" date="2021" name="Elife">
        <title>Chloroplast acquisition without the gene transfer in kleptoplastic sea slugs, Plakobranchus ocellatus.</title>
        <authorList>
            <person name="Maeda T."/>
            <person name="Takahashi S."/>
            <person name="Yoshida T."/>
            <person name="Shimamura S."/>
            <person name="Takaki Y."/>
            <person name="Nagai Y."/>
            <person name="Toyoda A."/>
            <person name="Suzuki Y."/>
            <person name="Arimoto A."/>
            <person name="Ishii H."/>
            <person name="Satoh N."/>
            <person name="Nishiyama T."/>
            <person name="Hasebe M."/>
            <person name="Maruyama T."/>
            <person name="Minagawa J."/>
            <person name="Obokata J."/>
            <person name="Shigenobu S."/>
        </authorList>
    </citation>
    <scope>NUCLEOTIDE SEQUENCE [LARGE SCALE GENOMIC DNA]</scope>
</reference>
<protein>
    <submittedName>
        <fullName evidence="4">Uncharacterized protein</fullName>
    </submittedName>
</protein>
<dbReference type="SUPFAM" id="SSF48452">
    <property type="entry name" value="TPR-like"/>
    <property type="match status" value="2"/>
</dbReference>
<gene>
    <name evidence="4" type="ORF">ElyMa_005267200</name>
</gene>
<comment type="similarity">
    <text evidence="3">Belongs to the IFIT family.</text>
</comment>
<dbReference type="InterPro" id="IPR011990">
    <property type="entry name" value="TPR-like_helical_dom_sf"/>
</dbReference>
<keyword evidence="5" id="KW-1185">Reference proteome</keyword>
<comment type="caution">
    <text evidence="4">The sequence shown here is derived from an EMBL/GenBank/DDBJ whole genome shotgun (WGS) entry which is preliminary data.</text>
</comment>
<keyword evidence="2" id="KW-0802">TPR repeat</keyword>
<evidence type="ECO:0000313" key="4">
    <source>
        <dbReference type="EMBL" id="GFS27417.1"/>
    </source>
</evidence>
<evidence type="ECO:0000256" key="1">
    <source>
        <dbReference type="ARBA" id="ARBA00022737"/>
    </source>
</evidence>